<feature type="region of interest" description="Disordered" evidence="1">
    <location>
        <begin position="327"/>
        <end position="349"/>
    </location>
</feature>
<evidence type="ECO:0000313" key="2">
    <source>
        <dbReference type="EMBL" id="TFK48039.1"/>
    </source>
</evidence>
<name>A0A5C3MRG1_9AGAM</name>
<feature type="region of interest" description="Disordered" evidence="1">
    <location>
        <begin position="436"/>
        <end position="475"/>
    </location>
</feature>
<evidence type="ECO:0000256" key="1">
    <source>
        <dbReference type="SAM" id="MobiDB-lite"/>
    </source>
</evidence>
<accession>A0A5C3MRG1</accession>
<evidence type="ECO:0008006" key="4">
    <source>
        <dbReference type="Google" id="ProtNLM"/>
    </source>
</evidence>
<reference evidence="2 3" key="1">
    <citation type="journal article" date="2019" name="Nat. Ecol. Evol.">
        <title>Megaphylogeny resolves global patterns of mushroom evolution.</title>
        <authorList>
            <person name="Varga T."/>
            <person name="Krizsan K."/>
            <person name="Foldi C."/>
            <person name="Dima B."/>
            <person name="Sanchez-Garcia M."/>
            <person name="Sanchez-Ramirez S."/>
            <person name="Szollosi G.J."/>
            <person name="Szarkandi J.G."/>
            <person name="Papp V."/>
            <person name="Albert L."/>
            <person name="Andreopoulos W."/>
            <person name="Angelini C."/>
            <person name="Antonin V."/>
            <person name="Barry K.W."/>
            <person name="Bougher N.L."/>
            <person name="Buchanan P."/>
            <person name="Buyck B."/>
            <person name="Bense V."/>
            <person name="Catcheside P."/>
            <person name="Chovatia M."/>
            <person name="Cooper J."/>
            <person name="Damon W."/>
            <person name="Desjardin D."/>
            <person name="Finy P."/>
            <person name="Geml J."/>
            <person name="Haridas S."/>
            <person name="Hughes K."/>
            <person name="Justo A."/>
            <person name="Karasinski D."/>
            <person name="Kautmanova I."/>
            <person name="Kiss B."/>
            <person name="Kocsube S."/>
            <person name="Kotiranta H."/>
            <person name="LaButti K.M."/>
            <person name="Lechner B.E."/>
            <person name="Liimatainen K."/>
            <person name="Lipzen A."/>
            <person name="Lukacs Z."/>
            <person name="Mihaltcheva S."/>
            <person name="Morgado L.N."/>
            <person name="Niskanen T."/>
            <person name="Noordeloos M.E."/>
            <person name="Ohm R.A."/>
            <person name="Ortiz-Santana B."/>
            <person name="Ovrebo C."/>
            <person name="Racz N."/>
            <person name="Riley R."/>
            <person name="Savchenko A."/>
            <person name="Shiryaev A."/>
            <person name="Soop K."/>
            <person name="Spirin V."/>
            <person name="Szebenyi C."/>
            <person name="Tomsovsky M."/>
            <person name="Tulloss R.E."/>
            <person name="Uehling J."/>
            <person name="Grigoriev I.V."/>
            <person name="Vagvolgyi C."/>
            <person name="Papp T."/>
            <person name="Martin F.M."/>
            <person name="Miettinen O."/>
            <person name="Hibbett D.S."/>
            <person name="Nagy L.G."/>
        </authorList>
    </citation>
    <scope>NUCLEOTIDE SEQUENCE [LARGE SCALE GENOMIC DNA]</scope>
    <source>
        <strain evidence="2 3">OMC1185</strain>
    </source>
</reference>
<gene>
    <name evidence="2" type="ORF">OE88DRAFT_596831</name>
</gene>
<protein>
    <recommendedName>
        <fullName evidence="4">F-box domain-containing protein</fullName>
    </recommendedName>
</protein>
<sequence length="540" mass="60664">MDRLRNAKRIILGHCFGPPDLLDPSITQGPNSPWSRMVRDQKSVVRVCKSWWAVGVEFLYKHVALRRVGQIPALLRTLEETTDAQLSSMISSIIVGCAVPDICSDAFTASLDCLLAKCPRLSMVTYAPLFEESHVVSHGILSTISPYFDHLTHLAFGEDIEISPAMTDLLRSTTRLKSLALVLGHSSTWLPTVDALSAPIHLPYLDHLSLRILRGDTWDLQWLPRTLRLPNLQSIDCSYLHRRLWSSVLPLLVSQARTLRLLSVKCVIPYCDLHYAPYDIQPLMEHCPVLEHLVFMADIAFPLCHPTLRWIDVLAWSPNTASWPARGHYSDWHPTEEDSDPDAPEPPTDWAKRIKEFTPGGFPALQRVRLIDPELAYMPHLAVKLHPETAGQALTIHIPGATILETYSMIRREDNWPEEDPGVDAMVSATTRLTFEESDGDDSYVAMSTSSTSSSYDSEDDRIVEDGENPSRPDTTELLAIFEQTQDVEFGEIESDVQDSDTPSSPMYEQPVLTTTIGDLHNIRSADDLIAAQFCLWYDT</sequence>
<dbReference type="InterPro" id="IPR032675">
    <property type="entry name" value="LRR_dom_sf"/>
</dbReference>
<organism evidence="2 3">
    <name type="scientific">Heliocybe sulcata</name>
    <dbReference type="NCBI Taxonomy" id="5364"/>
    <lineage>
        <taxon>Eukaryota</taxon>
        <taxon>Fungi</taxon>
        <taxon>Dikarya</taxon>
        <taxon>Basidiomycota</taxon>
        <taxon>Agaricomycotina</taxon>
        <taxon>Agaricomycetes</taxon>
        <taxon>Gloeophyllales</taxon>
        <taxon>Gloeophyllaceae</taxon>
        <taxon>Heliocybe</taxon>
    </lineage>
</organism>
<evidence type="ECO:0000313" key="3">
    <source>
        <dbReference type="Proteomes" id="UP000305948"/>
    </source>
</evidence>
<keyword evidence="3" id="KW-1185">Reference proteome</keyword>
<dbReference type="Proteomes" id="UP000305948">
    <property type="component" value="Unassembled WGS sequence"/>
</dbReference>
<dbReference type="OrthoDB" id="3215657at2759"/>
<proteinExistence type="predicted"/>
<dbReference type="AlphaFoldDB" id="A0A5C3MRG1"/>
<feature type="compositionally biased region" description="Acidic residues" evidence="1">
    <location>
        <begin position="457"/>
        <end position="468"/>
    </location>
</feature>
<dbReference type="Gene3D" id="3.80.10.10">
    <property type="entry name" value="Ribonuclease Inhibitor"/>
    <property type="match status" value="1"/>
</dbReference>
<dbReference type="EMBL" id="ML213521">
    <property type="protein sequence ID" value="TFK48039.1"/>
    <property type="molecule type" value="Genomic_DNA"/>
</dbReference>